<sequence>MGQCTSGELPPHTSDATESNPNQQVPKPSPNVSPQESPFKRAASHKSSRRSSWSNKFGRKHKAKDLSATFNLYDYDYKRNLLNINTAAEEELMILPGVTRCVAKHIVEYRSAIGGFRRVEDLALVSGVGAARLQSFKCDITVKRWSSSRSSSRTQSIDSLPSCESGRSQRSQQSQGVRSLHGSPIRAINVNAASIFDLMNIRGMNQELAANIVEYRERKGPFKSIEDLIKIKGISGRVLSVLKMYLTVSSVPLAPPPVSDVISVASCSKMSSRNLNGRMTGHRRTYSAPLNNNGEDIEEPSLDLKGMSKNTPVDFSADIFELLSLRSERPVVKEVFTGSHQGQPAIRVATWNLQQLTTEKIYNLGVLEVVCRTILENGFSFIAIQEVGSKDVLEKQGAEYAAFIYNVQHGLQLLSGSLLSIQGNNGSAFSTKPYLGYFKVHDFEFVVVNLHINGRKLARNNKPGNITDSGEDEAGSPSHKVSQLAPLVAALREKLVTERNIILLGDFSMNPDDVAFNILRENTYINVVPADTVTSLLQSSVYCDNIWLNPSITALYTGHWGIVDEGLSHLAIPSGWGWGGAVSDHHPLYCDLYCRNTHAAHQHEAGAEA</sequence>
<accession>A0A8J4YKW4</accession>
<feature type="compositionally biased region" description="Polar residues" evidence="1">
    <location>
        <begin position="14"/>
        <end position="36"/>
    </location>
</feature>
<name>A0A8J4YKW4_CHIOP</name>
<organism evidence="2 3">
    <name type="scientific">Chionoecetes opilio</name>
    <name type="common">Atlantic snow crab</name>
    <name type="synonym">Cancer opilio</name>
    <dbReference type="NCBI Taxonomy" id="41210"/>
    <lineage>
        <taxon>Eukaryota</taxon>
        <taxon>Metazoa</taxon>
        <taxon>Ecdysozoa</taxon>
        <taxon>Arthropoda</taxon>
        <taxon>Crustacea</taxon>
        <taxon>Multicrustacea</taxon>
        <taxon>Malacostraca</taxon>
        <taxon>Eumalacostraca</taxon>
        <taxon>Eucarida</taxon>
        <taxon>Decapoda</taxon>
        <taxon>Pleocyemata</taxon>
        <taxon>Brachyura</taxon>
        <taxon>Eubrachyura</taxon>
        <taxon>Majoidea</taxon>
        <taxon>Majidae</taxon>
        <taxon>Chionoecetes</taxon>
    </lineage>
</organism>
<keyword evidence="2" id="KW-0378">Hydrolase</keyword>
<dbReference type="EMBL" id="JACEEZ010001841">
    <property type="protein sequence ID" value="KAG0728788.1"/>
    <property type="molecule type" value="Genomic_DNA"/>
</dbReference>
<dbReference type="SUPFAM" id="SSF56219">
    <property type="entry name" value="DNase I-like"/>
    <property type="match status" value="1"/>
</dbReference>
<dbReference type="Gene3D" id="3.60.10.10">
    <property type="entry name" value="Endonuclease/exonuclease/phosphatase"/>
    <property type="match status" value="1"/>
</dbReference>
<dbReference type="PANTHER" id="PTHR21180:SF32">
    <property type="entry name" value="ENDONUCLEASE_EXONUCLEASE_PHOSPHATASE FAMILY DOMAIN-CONTAINING PROTEIN 1"/>
    <property type="match status" value="1"/>
</dbReference>
<dbReference type="Pfam" id="PF12836">
    <property type="entry name" value="HHH_3"/>
    <property type="match status" value="2"/>
</dbReference>
<dbReference type="OrthoDB" id="6237065at2759"/>
<keyword evidence="3" id="KW-1185">Reference proteome</keyword>
<evidence type="ECO:0000313" key="3">
    <source>
        <dbReference type="Proteomes" id="UP000770661"/>
    </source>
</evidence>
<dbReference type="GO" id="GO:0005886">
    <property type="term" value="C:plasma membrane"/>
    <property type="evidence" value="ECO:0007669"/>
    <property type="project" value="TreeGrafter"/>
</dbReference>
<feature type="region of interest" description="Disordered" evidence="1">
    <location>
        <begin position="1"/>
        <end position="58"/>
    </location>
</feature>
<dbReference type="AlphaFoldDB" id="A0A8J4YKW4"/>
<reference evidence="2" key="1">
    <citation type="submission" date="2020-07" db="EMBL/GenBank/DDBJ databases">
        <title>The High-quality genome of the commercially important snow crab, Chionoecetes opilio.</title>
        <authorList>
            <person name="Jeong J.-H."/>
            <person name="Ryu S."/>
        </authorList>
    </citation>
    <scope>NUCLEOTIDE SEQUENCE</scope>
    <source>
        <strain evidence="2">MADBK_172401_WGS</strain>
        <tissue evidence="2">Digestive gland</tissue>
    </source>
</reference>
<dbReference type="InterPro" id="IPR010994">
    <property type="entry name" value="RuvA_2-like"/>
</dbReference>
<dbReference type="InterPro" id="IPR051675">
    <property type="entry name" value="Endo/Exo/Phosphatase_dom_1"/>
</dbReference>
<comment type="caution">
    <text evidence="2">The sequence shown here is derived from an EMBL/GenBank/DDBJ whole genome shotgun (WGS) entry which is preliminary data.</text>
</comment>
<proteinExistence type="predicted"/>
<evidence type="ECO:0000256" key="1">
    <source>
        <dbReference type="SAM" id="MobiDB-lite"/>
    </source>
</evidence>
<feature type="compositionally biased region" description="Low complexity" evidence="1">
    <location>
        <begin position="165"/>
        <end position="176"/>
    </location>
</feature>
<gene>
    <name evidence="2" type="primary">eepd1</name>
    <name evidence="2" type="ORF">GWK47_031780</name>
</gene>
<dbReference type="SUPFAM" id="SSF47781">
    <property type="entry name" value="RuvA domain 2-like"/>
    <property type="match status" value="2"/>
</dbReference>
<feature type="region of interest" description="Disordered" evidence="1">
    <location>
        <begin position="152"/>
        <end position="180"/>
    </location>
</feature>
<dbReference type="PANTHER" id="PTHR21180">
    <property type="entry name" value="ENDONUCLEASE/EXONUCLEASE/PHOSPHATASE FAMILY DOMAIN-CONTAINING PROTEIN 1"/>
    <property type="match status" value="1"/>
</dbReference>
<dbReference type="InterPro" id="IPR036691">
    <property type="entry name" value="Endo/exonu/phosph_ase_sf"/>
</dbReference>
<keyword evidence="2" id="KW-0540">Nuclease</keyword>
<keyword evidence="2" id="KW-0255">Endonuclease</keyword>
<protein>
    <submittedName>
        <fullName evidence="2">Endonuclease/exonuclease/phosphatase family domain-containing protein 1</fullName>
    </submittedName>
</protein>
<evidence type="ECO:0000313" key="2">
    <source>
        <dbReference type="EMBL" id="KAG0728788.1"/>
    </source>
</evidence>
<dbReference type="Proteomes" id="UP000770661">
    <property type="component" value="Unassembled WGS sequence"/>
</dbReference>
<dbReference type="GO" id="GO:0004519">
    <property type="term" value="F:endonuclease activity"/>
    <property type="evidence" value="ECO:0007669"/>
    <property type="project" value="UniProtKB-KW"/>
</dbReference>
<dbReference type="Gene3D" id="1.10.150.280">
    <property type="entry name" value="AF1531-like domain"/>
    <property type="match status" value="2"/>
</dbReference>